<dbReference type="PROSITE" id="PS51369">
    <property type="entry name" value="TCP"/>
    <property type="match status" value="1"/>
</dbReference>
<dbReference type="Gramene" id="OBART03G06780.1">
    <property type="protein sequence ID" value="OBART03G06780.1"/>
    <property type="gene ID" value="OBART03G06780"/>
</dbReference>
<dbReference type="STRING" id="65489.A0A0D3FEX1"/>
<dbReference type="PaxDb" id="65489-OBART03G06780.1"/>
<evidence type="ECO:0000259" key="2">
    <source>
        <dbReference type="PROSITE" id="PS51369"/>
    </source>
</evidence>
<proteinExistence type="predicted"/>
<dbReference type="Pfam" id="PF03634">
    <property type="entry name" value="TCP"/>
    <property type="match status" value="1"/>
</dbReference>
<dbReference type="HOGENOM" id="CLU_1941308_0_0_1"/>
<dbReference type="InterPro" id="IPR017887">
    <property type="entry name" value="TF_TCP_subgr"/>
</dbReference>
<feature type="domain" description="TCP" evidence="2">
    <location>
        <begin position="93"/>
        <end position="130"/>
    </location>
</feature>
<sequence>MSPGRNEMKSTIVVRQGLRRFKTIRLHEVREAGVGKALVQWRRSGNRGRDGHCARVPRQLHGDGGGGAALDKQLVPDASNDNGTALAIRKPPSKDCHSKVDALGCRIRMHIIYAAHIFQLNHELGHKSDG</sequence>
<name>A0A0D3FEX1_9ORYZ</name>
<reference evidence="3" key="2">
    <citation type="submission" date="2015-03" db="UniProtKB">
        <authorList>
            <consortium name="EnsemblPlants"/>
        </authorList>
    </citation>
    <scope>IDENTIFICATION</scope>
</reference>
<feature type="region of interest" description="Disordered" evidence="1">
    <location>
        <begin position="60"/>
        <end position="93"/>
    </location>
</feature>
<dbReference type="AlphaFoldDB" id="A0A0D3FEX1"/>
<evidence type="ECO:0000313" key="3">
    <source>
        <dbReference type="EnsemblPlants" id="OBART03G06780.1"/>
    </source>
</evidence>
<reference evidence="3" key="1">
    <citation type="journal article" date="2009" name="Rice">
        <title>De Novo Next Generation Sequencing of Plant Genomes.</title>
        <authorList>
            <person name="Rounsley S."/>
            <person name="Marri P.R."/>
            <person name="Yu Y."/>
            <person name="He R."/>
            <person name="Sisneros N."/>
            <person name="Goicoechea J.L."/>
            <person name="Lee S.J."/>
            <person name="Angelova A."/>
            <person name="Kudrna D."/>
            <person name="Luo M."/>
            <person name="Affourtit J."/>
            <person name="Desany B."/>
            <person name="Knight J."/>
            <person name="Niazi F."/>
            <person name="Egholm M."/>
            <person name="Wing R.A."/>
        </authorList>
    </citation>
    <scope>NUCLEOTIDE SEQUENCE [LARGE SCALE GENOMIC DNA]</scope>
    <source>
        <strain evidence="3">cv. IRGC 105608</strain>
    </source>
</reference>
<dbReference type="EnsemblPlants" id="OBART03G06780.1">
    <property type="protein sequence ID" value="OBART03G06780.1"/>
    <property type="gene ID" value="OBART03G06780"/>
</dbReference>
<evidence type="ECO:0000313" key="4">
    <source>
        <dbReference type="Proteomes" id="UP000026960"/>
    </source>
</evidence>
<protein>
    <recommendedName>
        <fullName evidence="2">TCP domain-containing protein</fullName>
    </recommendedName>
</protein>
<accession>A0A0D3FEX1</accession>
<evidence type="ECO:0000256" key="1">
    <source>
        <dbReference type="SAM" id="MobiDB-lite"/>
    </source>
</evidence>
<organism evidence="3">
    <name type="scientific">Oryza barthii</name>
    <dbReference type="NCBI Taxonomy" id="65489"/>
    <lineage>
        <taxon>Eukaryota</taxon>
        <taxon>Viridiplantae</taxon>
        <taxon>Streptophyta</taxon>
        <taxon>Embryophyta</taxon>
        <taxon>Tracheophyta</taxon>
        <taxon>Spermatophyta</taxon>
        <taxon>Magnoliopsida</taxon>
        <taxon>Liliopsida</taxon>
        <taxon>Poales</taxon>
        <taxon>Poaceae</taxon>
        <taxon>BOP clade</taxon>
        <taxon>Oryzoideae</taxon>
        <taxon>Oryzeae</taxon>
        <taxon>Oryzinae</taxon>
        <taxon>Oryza</taxon>
    </lineage>
</organism>
<keyword evidence="4" id="KW-1185">Reference proteome</keyword>
<dbReference type="Proteomes" id="UP000026960">
    <property type="component" value="Chromosome 3"/>
</dbReference>